<evidence type="ECO:0000313" key="5">
    <source>
        <dbReference type="Proteomes" id="UP000298652"/>
    </source>
</evidence>
<gene>
    <name evidence="4" type="ORF">SEVIR_1G062200v2</name>
</gene>
<keyword evidence="2" id="KW-1133">Transmembrane helix</keyword>
<keyword evidence="2" id="KW-0812">Transmembrane</keyword>
<feature type="compositionally biased region" description="Low complexity" evidence="1">
    <location>
        <begin position="69"/>
        <end position="87"/>
    </location>
</feature>
<dbReference type="EMBL" id="CM016552">
    <property type="protein sequence ID" value="TKW37654.1"/>
    <property type="molecule type" value="Genomic_DNA"/>
</dbReference>
<organism evidence="4 5">
    <name type="scientific">Setaria viridis</name>
    <name type="common">Green bristlegrass</name>
    <name type="synonym">Setaria italica subsp. viridis</name>
    <dbReference type="NCBI Taxonomy" id="4556"/>
    <lineage>
        <taxon>Eukaryota</taxon>
        <taxon>Viridiplantae</taxon>
        <taxon>Streptophyta</taxon>
        <taxon>Embryophyta</taxon>
        <taxon>Tracheophyta</taxon>
        <taxon>Spermatophyta</taxon>
        <taxon>Magnoliopsida</taxon>
        <taxon>Liliopsida</taxon>
        <taxon>Poales</taxon>
        <taxon>Poaceae</taxon>
        <taxon>PACMAD clade</taxon>
        <taxon>Panicoideae</taxon>
        <taxon>Panicodae</taxon>
        <taxon>Paniceae</taxon>
        <taxon>Cenchrinae</taxon>
        <taxon>Setaria</taxon>
    </lineage>
</organism>
<proteinExistence type="predicted"/>
<evidence type="ECO:0000256" key="3">
    <source>
        <dbReference type="SAM" id="SignalP"/>
    </source>
</evidence>
<feature type="region of interest" description="Disordered" evidence="1">
    <location>
        <begin position="57"/>
        <end position="101"/>
    </location>
</feature>
<evidence type="ECO:0000256" key="1">
    <source>
        <dbReference type="SAM" id="MobiDB-lite"/>
    </source>
</evidence>
<accession>A0A4U6W7N0</accession>
<keyword evidence="5" id="KW-1185">Reference proteome</keyword>
<evidence type="ECO:0000313" key="4">
    <source>
        <dbReference type="EMBL" id="TKW37654.1"/>
    </source>
</evidence>
<dbReference type="Proteomes" id="UP000298652">
    <property type="component" value="Chromosome 1"/>
</dbReference>
<feature type="compositionally biased region" description="Pro residues" evidence="1">
    <location>
        <begin position="88"/>
        <end position="98"/>
    </location>
</feature>
<keyword evidence="3" id="KW-0732">Signal</keyword>
<protein>
    <submittedName>
        <fullName evidence="4">Uncharacterized protein</fullName>
    </submittedName>
</protein>
<feature type="chain" id="PRO_5020250747" evidence="3">
    <location>
        <begin position="19"/>
        <end position="179"/>
    </location>
</feature>
<keyword evidence="2" id="KW-0472">Membrane</keyword>
<feature type="transmembrane region" description="Helical" evidence="2">
    <location>
        <begin position="108"/>
        <end position="138"/>
    </location>
</feature>
<dbReference type="AlphaFoldDB" id="A0A4U6W7N0"/>
<dbReference type="Gramene" id="TKW37654">
    <property type="protein sequence ID" value="TKW37654"/>
    <property type="gene ID" value="SEVIR_1G062200v2"/>
</dbReference>
<evidence type="ECO:0000256" key="2">
    <source>
        <dbReference type="SAM" id="Phobius"/>
    </source>
</evidence>
<reference evidence="4" key="1">
    <citation type="submission" date="2019-03" db="EMBL/GenBank/DDBJ databases">
        <title>WGS assembly of Setaria viridis.</title>
        <authorList>
            <person name="Huang P."/>
            <person name="Jenkins J."/>
            <person name="Grimwood J."/>
            <person name="Barry K."/>
            <person name="Healey A."/>
            <person name="Mamidi S."/>
            <person name="Sreedasyam A."/>
            <person name="Shu S."/>
            <person name="Feldman M."/>
            <person name="Wu J."/>
            <person name="Yu Y."/>
            <person name="Chen C."/>
            <person name="Johnson J."/>
            <person name="Rokhsar D."/>
            <person name="Baxter I."/>
            <person name="Schmutz J."/>
            <person name="Brutnell T."/>
            <person name="Kellogg E."/>
        </authorList>
    </citation>
    <scope>NUCLEOTIDE SEQUENCE [LARGE SCALE GENOMIC DNA]</scope>
</reference>
<sequence length="179" mass="18049">MARRRLLVLAQLLALAAAASLLLAASPVHIHTTATPPSSPAVPRPAAATIFRGARRLGPPHHRRLSELPSDSEPPAAASSSSDADAPAPAPAPGPAPAPDANDDDGGLALVVAMFLVPAVVLGFAVFSALLALLIVILRKPGELLASSVADLYAAAKVAREKATRVRPLGQDGVDAAGP</sequence>
<feature type="signal peptide" evidence="3">
    <location>
        <begin position="1"/>
        <end position="18"/>
    </location>
</feature>
<name>A0A4U6W7N0_SETVI</name>